<evidence type="ECO:0000256" key="1">
    <source>
        <dbReference type="ARBA" id="ARBA00022676"/>
    </source>
</evidence>
<dbReference type="CDD" id="cd03789">
    <property type="entry name" value="GT9_LPS_heptosyltransferase"/>
    <property type="match status" value="1"/>
</dbReference>
<organism evidence="3 4">
    <name type="scientific">Brevundimonas subvibrioides</name>
    <dbReference type="NCBI Taxonomy" id="74313"/>
    <lineage>
        <taxon>Bacteria</taxon>
        <taxon>Pseudomonadati</taxon>
        <taxon>Pseudomonadota</taxon>
        <taxon>Alphaproteobacteria</taxon>
        <taxon>Caulobacterales</taxon>
        <taxon>Caulobacteraceae</taxon>
        <taxon>Brevundimonas</taxon>
    </lineage>
</organism>
<dbReference type="InterPro" id="IPR051199">
    <property type="entry name" value="LPS_LOS_Heptosyltrfase"/>
</dbReference>
<dbReference type="GO" id="GO:0008713">
    <property type="term" value="F:ADP-heptose-lipopolysaccharide heptosyltransferase activity"/>
    <property type="evidence" value="ECO:0007669"/>
    <property type="project" value="TreeGrafter"/>
</dbReference>
<proteinExistence type="predicted"/>
<reference evidence="3 4" key="1">
    <citation type="submission" date="2017-03" db="EMBL/GenBank/DDBJ databases">
        <title>Lifting the veil on microbial sulfur biogeochemistry in mining wastewaters.</title>
        <authorList>
            <person name="Kantor R.S."/>
            <person name="Colenbrander Nelson T."/>
            <person name="Marshall S."/>
            <person name="Bennett D."/>
            <person name="Apte S."/>
            <person name="Camacho D."/>
            <person name="Thomas B.C."/>
            <person name="Warren L.A."/>
            <person name="Banfield J.F."/>
        </authorList>
    </citation>
    <scope>NUCLEOTIDE SEQUENCE [LARGE SCALE GENOMIC DNA]</scope>
    <source>
        <strain evidence="3">32-68-21</strain>
    </source>
</reference>
<evidence type="ECO:0000256" key="2">
    <source>
        <dbReference type="ARBA" id="ARBA00022679"/>
    </source>
</evidence>
<keyword evidence="2 3" id="KW-0808">Transferase</keyword>
<gene>
    <name evidence="3" type="ORF">B7Y86_00405</name>
</gene>
<dbReference type="GO" id="GO:0009244">
    <property type="term" value="P:lipopolysaccharide core region biosynthetic process"/>
    <property type="evidence" value="ECO:0007669"/>
    <property type="project" value="TreeGrafter"/>
</dbReference>
<evidence type="ECO:0000313" key="3">
    <source>
        <dbReference type="EMBL" id="OYX58931.1"/>
    </source>
</evidence>
<dbReference type="SUPFAM" id="SSF53756">
    <property type="entry name" value="UDP-Glycosyltransferase/glycogen phosphorylase"/>
    <property type="match status" value="1"/>
</dbReference>
<keyword evidence="1" id="KW-0328">Glycosyltransferase</keyword>
<dbReference type="Gene3D" id="3.40.50.2000">
    <property type="entry name" value="Glycogen Phosphorylase B"/>
    <property type="match status" value="2"/>
</dbReference>
<dbReference type="GO" id="GO:0005829">
    <property type="term" value="C:cytosol"/>
    <property type="evidence" value="ECO:0007669"/>
    <property type="project" value="TreeGrafter"/>
</dbReference>
<comment type="caution">
    <text evidence="3">The sequence shown here is derived from an EMBL/GenBank/DDBJ whole genome shotgun (WGS) entry which is preliminary data.</text>
</comment>
<dbReference type="InterPro" id="IPR002201">
    <property type="entry name" value="Glyco_trans_9"/>
</dbReference>
<dbReference type="Pfam" id="PF01075">
    <property type="entry name" value="Glyco_transf_9"/>
    <property type="match status" value="1"/>
</dbReference>
<dbReference type="Proteomes" id="UP000216147">
    <property type="component" value="Unassembled WGS sequence"/>
</dbReference>
<sequence length="329" mass="35534">MNVRFPILYIAEAEAEAAVLSSGALAHLVDAVPNADFTIVGSAASAPLFADTPRLRRLIVLDRTGRWDWIALWNQVRDTRWGLVVDMRGTRFSERLRRQRRAVRGSDLPGLHAVEQAARILHLDDIPAPRLFFSEETHAAADALIGPDTAPLLAIGPGADWIGKRWPAERFAKVAAPLLADDGPLAGGRLMIVGEEADRDAAHAIRLAVPRKRVIELQGKLTRLQTAAALSRASLYVGGDSIWTQLAVAAGVPSVAVFGPSDDSLVGPWQGVSIRGERSLEEFKAVDPRLNQAIHHMLGLPADRVLRAARGLLAKKNPVPNQAPENPGV</sequence>
<name>A0A258HPP4_9CAUL</name>
<accession>A0A258HPP4</accession>
<dbReference type="AlphaFoldDB" id="A0A258HPP4"/>
<dbReference type="EMBL" id="NCEQ01000001">
    <property type="protein sequence ID" value="OYX58931.1"/>
    <property type="molecule type" value="Genomic_DNA"/>
</dbReference>
<dbReference type="PANTHER" id="PTHR30160:SF1">
    <property type="entry name" value="LIPOPOLYSACCHARIDE 1,2-N-ACETYLGLUCOSAMINETRANSFERASE-RELATED"/>
    <property type="match status" value="1"/>
</dbReference>
<evidence type="ECO:0000313" key="4">
    <source>
        <dbReference type="Proteomes" id="UP000216147"/>
    </source>
</evidence>
<dbReference type="PANTHER" id="PTHR30160">
    <property type="entry name" value="TETRAACYLDISACCHARIDE 4'-KINASE-RELATED"/>
    <property type="match status" value="1"/>
</dbReference>
<protein>
    <submittedName>
        <fullName evidence="3">Heptosyltransferase</fullName>
    </submittedName>
</protein>